<dbReference type="AlphaFoldDB" id="A0A318JA55"/>
<feature type="transmembrane region" description="Helical" evidence="1">
    <location>
        <begin position="68"/>
        <end position="88"/>
    </location>
</feature>
<dbReference type="Proteomes" id="UP000248395">
    <property type="component" value="Unassembled WGS sequence"/>
</dbReference>
<dbReference type="OrthoDB" id="7065924at2"/>
<feature type="transmembrane region" description="Helical" evidence="1">
    <location>
        <begin position="181"/>
        <end position="200"/>
    </location>
</feature>
<feature type="transmembrane region" description="Helical" evidence="1">
    <location>
        <begin position="38"/>
        <end position="56"/>
    </location>
</feature>
<dbReference type="Pfam" id="PF00892">
    <property type="entry name" value="EamA"/>
    <property type="match status" value="2"/>
</dbReference>
<feature type="transmembrane region" description="Helical" evidence="1">
    <location>
        <begin position="94"/>
        <end position="111"/>
    </location>
</feature>
<dbReference type="PANTHER" id="PTHR22911:SF76">
    <property type="entry name" value="EAMA DOMAIN-CONTAINING PROTEIN"/>
    <property type="match status" value="1"/>
</dbReference>
<dbReference type="GO" id="GO:0016020">
    <property type="term" value="C:membrane"/>
    <property type="evidence" value="ECO:0007669"/>
    <property type="project" value="InterPro"/>
</dbReference>
<reference evidence="3 4" key="1">
    <citation type="submission" date="2018-05" db="EMBL/GenBank/DDBJ databases">
        <title>Genomic Encyclopedia of Type Strains, Phase IV (KMG-IV): sequencing the most valuable type-strain genomes for metagenomic binning, comparative biology and taxonomic classification.</title>
        <authorList>
            <person name="Goeker M."/>
        </authorList>
    </citation>
    <scope>NUCLEOTIDE SEQUENCE [LARGE SCALE GENOMIC DNA]</scope>
    <source>
        <strain evidence="3 4">DSM 25134</strain>
    </source>
</reference>
<dbReference type="RefSeq" id="WP_110313413.1">
    <property type="nucleotide sequence ID" value="NZ_QJKC01000009.1"/>
</dbReference>
<evidence type="ECO:0000313" key="4">
    <source>
        <dbReference type="Proteomes" id="UP000248395"/>
    </source>
</evidence>
<feature type="domain" description="EamA" evidence="2">
    <location>
        <begin position="152"/>
        <end position="283"/>
    </location>
</feature>
<dbReference type="InterPro" id="IPR000620">
    <property type="entry name" value="EamA_dom"/>
</dbReference>
<organism evidence="3 4">
    <name type="scientific">Aquitalea magnusonii</name>
    <dbReference type="NCBI Taxonomy" id="332411"/>
    <lineage>
        <taxon>Bacteria</taxon>
        <taxon>Pseudomonadati</taxon>
        <taxon>Pseudomonadota</taxon>
        <taxon>Betaproteobacteria</taxon>
        <taxon>Neisseriales</taxon>
        <taxon>Chromobacteriaceae</taxon>
        <taxon>Aquitalea</taxon>
    </lineage>
</organism>
<dbReference type="EMBL" id="QJKC01000009">
    <property type="protein sequence ID" value="PXX46289.1"/>
    <property type="molecule type" value="Genomic_DNA"/>
</dbReference>
<evidence type="ECO:0000259" key="2">
    <source>
        <dbReference type="Pfam" id="PF00892"/>
    </source>
</evidence>
<keyword evidence="1" id="KW-0472">Membrane</keyword>
<dbReference type="SUPFAM" id="SSF103481">
    <property type="entry name" value="Multidrug resistance efflux transporter EmrE"/>
    <property type="match status" value="2"/>
</dbReference>
<name>A0A318JA55_9NEIS</name>
<keyword evidence="1" id="KW-0812">Transmembrane</keyword>
<feature type="transmembrane region" description="Helical" evidence="1">
    <location>
        <begin position="212"/>
        <end position="230"/>
    </location>
</feature>
<evidence type="ECO:0000313" key="3">
    <source>
        <dbReference type="EMBL" id="PXX46289.1"/>
    </source>
</evidence>
<keyword evidence="1" id="KW-1133">Transmembrane helix</keyword>
<feature type="transmembrane region" description="Helical" evidence="1">
    <location>
        <begin position="151"/>
        <end position="169"/>
    </location>
</feature>
<gene>
    <name evidence="3" type="ORF">DFR38_109131</name>
</gene>
<feature type="transmembrane region" description="Helical" evidence="1">
    <location>
        <begin position="242"/>
        <end position="263"/>
    </location>
</feature>
<evidence type="ECO:0000256" key="1">
    <source>
        <dbReference type="SAM" id="Phobius"/>
    </source>
</evidence>
<accession>A0A318JA55</accession>
<feature type="transmembrane region" description="Helical" evidence="1">
    <location>
        <begin position="269"/>
        <end position="288"/>
    </location>
</feature>
<dbReference type="InterPro" id="IPR037185">
    <property type="entry name" value="EmrE-like"/>
</dbReference>
<comment type="caution">
    <text evidence="3">The sequence shown here is derived from an EMBL/GenBank/DDBJ whole genome shotgun (WGS) entry which is preliminary data.</text>
</comment>
<feature type="domain" description="EamA" evidence="2">
    <location>
        <begin position="10"/>
        <end position="139"/>
    </location>
</feature>
<keyword evidence="4" id="KW-1185">Reference proteome</keyword>
<proteinExistence type="predicted"/>
<dbReference type="PANTHER" id="PTHR22911">
    <property type="entry name" value="ACYL-MALONYL CONDENSING ENZYME-RELATED"/>
    <property type="match status" value="1"/>
</dbReference>
<protein>
    <submittedName>
        <fullName evidence="3">EamA domain-containing membrane protein RarD</fullName>
    </submittedName>
</protein>
<feature type="transmembrane region" description="Helical" evidence="1">
    <location>
        <begin position="123"/>
        <end position="139"/>
    </location>
</feature>
<sequence length="298" mass="31463">MLSRRQATLIGSLSIVLWGSLALLTRLTAGVFPPFQLLAMSFALAFGLMLAKWLRAGQSPLACLRQPPLAWALGVGGLFGYHFCYFLAMRLAPAVQVSLLAYLWPLLILLFSAMLPGHRLSRWHVLGGLLALGGCWLLLGGGQGGFAGQYLPGYLMALLCALIWSLYSVASRLVAQVPTDAVGWFCAATALLAALCHLYGESTVWTAPWSAWLGVLALGLGPVGIAFFTWDIGMKQGDLPLLGVLSYAAPLISTLLLLAAGLATPSWSLLLACLAIIGGAALAARAGGDRFRAAHKTS</sequence>